<dbReference type="AlphaFoldDB" id="A0A0J1EKH2"/>
<evidence type="ECO:0000259" key="3">
    <source>
        <dbReference type="Pfam" id="PF07859"/>
    </source>
</evidence>
<evidence type="ECO:0000256" key="2">
    <source>
        <dbReference type="ARBA" id="ARBA00022801"/>
    </source>
</evidence>
<organism evidence="4 5">
    <name type="scientific">Rhodopirellula islandica</name>
    <dbReference type="NCBI Taxonomy" id="595434"/>
    <lineage>
        <taxon>Bacteria</taxon>
        <taxon>Pseudomonadati</taxon>
        <taxon>Planctomycetota</taxon>
        <taxon>Planctomycetia</taxon>
        <taxon>Pirellulales</taxon>
        <taxon>Pirellulaceae</taxon>
        <taxon>Rhodopirellula</taxon>
    </lineage>
</organism>
<feature type="domain" description="Alpha/beta hydrolase fold-3" evidence="3">
    <location>
        <begin position="84"/>
        <end position="298"/>
    </location>
</feature>
<evidence type="ECO:0000256" key="1">
    <source>
        <dbReference type="ARBA" id="ARBA00010515"/>
    </source>
</evidence>
<dbReference type="OrthoDB" id="9815425at2"/>
<sequence length="323" mass="34953">MTLHPQAQTFVAWLREAQPPRWEELGVEKARRGFAALVDSFGEGPRMQTVEDRLVEETTVEGQRLSVPVRLYRPTGLPVDAPVIMFYHGGGWVLGNVESHDSTCRRLADASGAVVASVDYRLSPEAPFPGPVQDCFVATKAIAKMAGKFSLDAGRMAVMGDSAGGNLAAAVALLAKDDPDVSVKYAVLVYPVVTPTFDSGSYREFESGFGLTKRTMQWFWANYFGRDGAELFDVDACHEADPLADLLKADFGGFPPTHVLVAGYDVLRDEGLALADKLDASGVEVTRECASDMLHGFVHFAGQFETGVTAMRSLGKRISNQLG</sequence>
<dbReference type="InterPro" id="IPR050300">
    <property type="entry name" value="GDXG_lipolytic_enzyme"/>
</dbReference>
<dbReference type="SUPFAM" id="SSF53474">
    <property type="entry name" value="alpha/beta-Hydrolases"/>
    <property type="match status" value="1"/>
</dbReference>
<dbReference type="PANTHER" id="PTHR48081:SF8">
    <property type="entry name" value="ALPHA_BETA HYDROLASE FOLD-3 DOMAIN-CONTAINING PROTEIN-RELATED"/>
    <property type="match status" value="1"/>
</dbReference>
<dbReference type="InterPro" id="IPR013094">
    <property type="entry name" value="AB_hydrolase_3"/>
</dbReference>
<dbReference type="FunFam" id="3.40.50.1820:FF:000089">
    <property type="entry name" value="Alpha/beta hydrolase"/>
    <property type="match status" value="1"/>
</dbReference>
<name>A0A0J1EKH2_RHOIS</name>
<dbReference type="EMBL" id="LECT01000016">
    <property type="protein sequence ID" value="KLU06059.1"/>
    <property type="molecule type" value="Genomic_DNA"/>
</dbReference>
<dbReference type="STRING" id="595434.RISK_001910"/>
<comment type="similarity">
    <text evidence="1">Belongs to the 'GDXG' lipolytic enzyme family.</text>
</comment>
<dbReference type="RefSeq" id="WP_047813698.1">
    <property type="nucleotide sequence ID" value="NZ_LECT01000016.1"/>
</dbReference>
<protein>
    <submittedName>
        <fullName evidence="4">Lipase</fullName>
    </submittedName>
</protein>
<proteinExistence type="inferred from homology"/>
<keyword evidence="2" id="KW-0378">Hydrolase</keyword>
<evidence type="ECO:0000313" key="4">
    <source>
        <dbReference type="EMBL" id="KLU06059.1"/>
    </source>
</evidence>
<dbReference type="GO" id="GO:0016787">
    <property type="term" value="F:hydrolase activity"/>
    <property type="evidence" value="ECO:0007669"/>
    <property type="project" value="UniProtKB-KW"/>
</dbReference>
<dbReference type="Pfam" id="PF07859">
    <property type="entry name" value="Abhydrolase_3"/>
    <property type="match status" value="1"/>
</dbReference>
<dbReference type="Proteomes" id="UP000036367">
    <property type="component" value="Unassembled WGS sequence"/>
</dbReference>
<comment type="caution">
    <text evidence="4">The sequence shown here is derived from an EMBL/GenBank/DDBJ whole genome shotgun (WGS) entry which is preliminary data.</text>
</comment>
<evidence type="ECO:0000313" key="5">
    <source>
        <dbReference type="Proteomes" id="UP000036367"/>
    </source>
</evidence>
<dbReference type="PATRIC" id="fig|595434.4.peg.1831"/>
<accession>A0A0J1EKH2</accession>
<gene>
    <name evidence="4" type="ORF">RISK_001910</name>
</gene>
<dbReference type="Gene3D" id="3.40.50.1820">
    <property type="entry name" value="alpha/beta hydrolase"/>
    <property type="match status" value="1"/>
</dbReference>
<reference evidence="4" key="1">
    <citation type="submission" date="2015-05" db="EMBL/GenBank/DDBJ databases">
        <title>Permanent draft genome of Rhodopirellula islandicus K833.</title>
        <authorList>
            <person name="Kizina J."/>
            <person name="Richter M."/>
            <person name="Glockner F.O."/>
            <person name="Harder J."/>
        </authorList>
    </citation>
    <scope>NUCLEOTIDE SEQUENCE [LARGE SCALE GENOMIC DNA]</scope>
    <source>
        <strain evidence="4">K833</strain>
    </source>
</reference>
<keyword evidence="5" id="KW-1185">Reference proteome</keyword>
<dbReference type="PANTHER" id="PTHR48081">
    <property type="entry name" value="AB HYDROLASE SUPERFAMILY PROTEIN C4A8.06C"/>
    <property type="match status" value="1"/>
</dbReference>
<dbReference type="InterPro" id="IPR029058">
    <property type="entry name" value="AB_hydrolase_fold"/>
</dbReference>